<dbReference type="Proteomes" id="UP000243217">
    <property type="component" value="Unassembled WGS sequence"/>
</dbReference>
<dbReference type="GO" id="GO:0006096">
    <property type="term" value="P:glycolytic process"/>
    <property type="evidence" value="ECO:0007669"/>
    <property type="project" value="UniProtKB-KW"/>
</dbReference>
<dbReference type="SMART" id="SM00855">
    <property type="entry name" value="PGAM"/>
    <property type="match status" value="1"/>
</dbReference>
<dbReference type="FunFam" id="3.40.50.1240:FF:000003">
    <property type="entry name" value="2,3-bisphosphoglycerate-dependent phosphoglycerate mutase"/>
    <property type="match status" value="1"/>
</dbReference>
<sequence length="269" mass="30826">MQVIRRYVSNSTRQKHTLVLLRHGESEWNKLNKFTGWYDVALSAKGHEEAKAAGTLIKEAGFTFDVAYTSYLKRAIRTLWHVLEESNQMYVPVNTNWRLNERHYGLLTGLDKNETVQKHGKEQVLVWRRSYDIPPPQLTTDNEYYPGHDRRYAHLTKSDLPLSESLKMTADRVMPAWSNEIEPSIRAGKNVVIAAHGNSLRALVMQLDNISEDEITELNIPTGVPLIYHLDENLKPIPHKDAIAPLSGYYLGNQDEIRARILGVKNQTK</sequence>
<name>A0A1V9ZXC4_9STRA</name>
<accession>A0A1V9ZXC4</accession>
<dbReference type="Gene3D" id="3.40.50.1240">
    <property type="entry name" value="Phosphoglycerate mutase-like"/>
    <property type="match status" value="1"/>
</dbReference>
<evidence type="ECO:0000256" key="8">
    <source>
        <dbReference type="RuleBase" id="RU004511"/>
    </source>
</evidence>
<comment type="catalytic activity">
    <reaction evidence="1 8">
        <text>(2R)-2-phosphoglycerate = (2R)-3-phosphoglycerate</text>
        <dbReference type="Rhea" id="RHEA:15901"/>
        <dbReference type="ChEBI" id="CHEBI:58272"/>
        <dbReference type="ChEBI" id="CHEBI:58289"/>
        <dbReference type="EC" id="5.4.2.11"/>
    </reaction>
</comment>
<proteinExistence type="inferred from homology"/>
<evidence type="ECO:0000313" key="9">
    <source>
        <dbReference type="EMBL" id="OQS02668.1"/>
    </source>
</evidence>
<dbReference type="NCBIfam" id="NF010713">
    <property type="entry name" value="PRK14115.1"/>
    <property type="match status" value="1"/>
</dbReference>
<dbReference type="InterPro" id="IPR029033">
    <property type="entry name" value="His_PPase_superfam"/>
</dbReference>
<evidence type="ECO:0000256" key="5">
    <source>
        <dbReference type="PIRSR" id="PIRSR613078-1"/>
    </source>
</evidence>
<protein>
    <recommendedName>
        <fullName evidence="8">Phosphoglycerate mutase</fullName>
        <ecNumber evidence="8">5.4.2.11</ecNumber>
    </recommendedName>
</protein>
<gene>
    <name evidence="9" type="ORF">THRCLA_04970</name>
</gene>
<feature type="binding site" evidence="6">
    <location>
        <position position="112"/>
    </location>
    <ligand>
        <name>substrate</name>
    </ligand>
</feature>
<dbReference type="PANTHER" id="PTHR11931">
    <property type="entry name" value="PHOSPHOGLYCERATE MUTASE"/>
    <property type="match status" value="1"/>
</dbReference>
<feature type="binding site" evidence="6">
    <location>
        <begin position="22"/>
        <end position="29"/>
    </location>
    <ligand>
        <name>substrate</name>
    </ligand>
</feature>
<dbReference type="InterPro" id="IPR001345">
    <property type="entry name" value="PG/BPGM_mutase_AS"/>
</dbReference>
<feature type="binding site" evidence="6">
    <location>
        <begin position="197"/>
        <end position="198"/>
    </location>
    <ligand>
        <name>substrate</name>
    </ligand>
</feature>
<dbReference type="PROSITE" id="PS00175">
    <property type="entry name" value="PG_MUTASE"/>
    <property type="match status" value="1"/>
</dbReference>
<dbReference type="GO" id="GO:0004619">
    <property type="term" value="F:phosphoglycerate mutase activity"/>
    <property type="evidence" value="ECO:0007669"/>
    <property type="project" value="UniProtKB-EC"/>
</dbReference>
<evidence type="ECO:0000256" key="6">
    <source>
        <dbReference type="PIRSR" id="PIRSR613078-2"/>
    </source>
</evidence>
<feature type="active site" description="Tele-phosphohistidine intermediate" evidence="5">
    <location>
        <position position="23"/>
    </location>
</feature>
<keyword evidence="3 8" id="KW-0324">Glycolysis</keyword>
<dbReference type="InterPro" id="IPR005952">
    <property type="entry name" value="Phosphogly_mut1"/>
</dbReference>
<keyword evidence="10" id="KW-1185">Reference proteome</keyword>
<dbReference type="STRING" id="74557.A0A1V9ZXC4"/>
<evidence type="ECO:0000313" key="10">
    <source>
        <dbReference type="Proteomes" id="UP000243217"/>
    </source>
</evidence>
<comment type="caution">
    <text evidence="9">The sequence shown here is derived from an EMBL/GenBank/DDBJ whole genome shotgun (WGS) entry which is preliminary data.</text>
</comment>
<evidence type="ECO:0000256" key="4">
    <source>
        <dbReference type="ARBA" id="ARBA00023235"/>
    </source>
</evidence>
<dbReference type="NCBIfam" id="TIGR01258">
    <property type="entry name" value="pgm_1"/>
    <property type="match status" value="1"/>
</dbReference>
<organism evidence="9 10">
    <name type="scientific">Thraustotheca clavata</name>
    <dbReference type="NCBI Taxonomy" id="74557"/>
    <lineage>
        <taxon>Eukaryota</taxon>
        <taxon>Sar</taxon>
        <taxon>Stramenopiles</taxon>
        <taxon>Oomycota</taxon>
        <taxon>Saprolegniomycetes</taxon>
        <taxon>Saprolegniales</taxon>
        <taxon>Achlyaceae</taxon>
        <taxon>Thraustotheca</taxon>
    </lineage>
</organism>
<evidence type="ECO:0000256" key="7">
    <source>
        <dbReference type="PIRSR" id="PIRSR613078-3"/>
    </source>
</evidence>
<feature type="active site" description="Proton donor/acceptor" evidence="5">
    <location>
        <position position="101"/>
    </location>
</feature>
<dbReference type="SUPFAM" id="SSF53254">
    <property type="entry name" value="Phosphoglycerate mutase-like"/>
    <property type="match status" value="1"/>
</dbReference>
<feature type="binding site" evidence="6">
    <location>
        <begin position="128"/>
        <end position="129"/>
    </location>
    <ligand>
        <name>substrate</name>
    </ligand>
</feature>
<evidence type="ECO:0000256" key="2">
    <source>
        <dbReference type="ARBA" id="ARBA00006717"/>
    </source>
</evidence>
<feature type="binding site" evidence="6">
    <location>
        <begin position="101"/>
        <end position="104"/>
    </location>
    <ligand>
        <name>substrate</name>
    </ligand>
</feature>
<dbReference type="CDD" id="cd07067">
    <property type="entry name" value="HP_PGM_like"/>
    <property type="match status" value="1"/>
</dbReference>
<dbReference type="AlphaFoldDB" id="A0A1V9ZXC4"/>
<evidence type="ECO:0000256" key="1">
    <source>
        <dbReference type="ARBA" id="ARBA00000380"/>
    </source>
</evidence>
<feature type="binding site" evidence="6">
    <location>
        <position position="74"/>
    </location>
    <ligand>
        <name>substrate</name>
    </ligand>
</feature>
<feature type="site" description="Transition state stabilizer" evidence="7">
    <location>
        <position position="196"/>
    </location>
</feature>
<dbReference type="HAMAP" id="MF_01039">
    <property type="entry name" value="PGAM_GpmA"/>
    <property type="match status" value="1"/>
</dbReference>
<evidence type="ECO:0000256" key="3">
    <source>
        <dbReference type="ARBA" id="ARBA00023152"/>
    </source>
</evidence>
<dbReference type="EMBL" id="JNBS01001096">
    <property type="protein sequence ID" value="OQS02668.1"/>
    <property type="molecule type" value="Genomic_DNA"/>
</dbReference>
<comment type="similarity">
    <text evidence="2 8">Belongs to the phosphoglycerate mutase family. BPG-dependent PGAM subfamily.</text>
</comment>
<dbReference type="InterPro" id="IPR013078">
    <property type="entry name" value="His_Pase_superF_clade-1"/>
</dbReference>
<feature type="binding site" evidence="6">
    <location>
        <begin position="35"/>
        <end position="36"/>
    </location>
    <ligand>
        <name>substrate</name>
    </ligand>
</feature>
<dbReference type="PIRSF" id="PIRSF000709">
    <property type="entry name" value="6PFK_2-Ptase"/>
    <property type="match status" value="1"/>
</dbReference>
<dbReference type="EC" id="5.4.2.11" evidence="8"/>
<keyword evidence="4 8" id="KW-0413">Isomerase</keyword>
<dbReference type="OrthoDB" id="354304at2759"/>
<dbReference type="Pfam" id="PF00300">
    <property type="entry name" value="His_Phos_1"/>
    <property type="match status" value="1"/>
</dbReference>
<reference evidence="9 10" key="1">
    <citation type="journal article" date="2014" name="Genome Biol. Evol.">
        <title>The secreted proteins of Achlya hypogyna and Thraustotheca clavata identify the ancestral oomycete secretome and reveal gene acquisitions by horizontal gene transfer.</title>
        <authorList>
            <person name="Misner I."/>
            <person name="Blouin N."/>
            <person name="Leonard G."/>
            <person name="Richards T.A."/>
            <person name="Lane C.E."/>
        </authorList>
    </citation>
    <scope>NUCLEOTIDE SEQUENCE [LARGE SCALE GENOMIC DNA]</scope>
    <source>
        <strain evidence="9 10">ATCC 34112</strain>
    </source>
</reference>